<gene>
    <name evidence="8" type="primary">LOC116297273</name>
</gene>
<proteinExistence type="inferred from homology"/>
<keyword evidence="3 6" id="KW-0812">Transmembrane</keyword>
<reference evidence="8" key="1">
    <citation type="submission" date="2025-08" db="UniProtKB">
        <authorList>
            <consortium name="RefSeq"/>
        </authorList>
    </citation>
    <scope>IDENTIFICATION</scope>
    <source>
        <tissue evidence="8">Tentacle</tissue>
    </source>
</reference>
<feature type="transmembrane region" description="Helical" evidence="6">
    <location>
        <begin position="64"/>
        <end position="88"/>
    </location>
</feature>
<dbReference type="Gene3D" id="1.10.1450.10">
    <property type="entry name" value="Tetraspanin"/>
    <property type="match status" value="1"/>
</dbReference>
<comment type="similarity">
    <text evidence="2 6">Belongs to the tetraspanin (TM4SF) family.</text>
</comment>
<evidence type="ECO:0000256" key="3">
    <source>
        <dbReference type="ARBA" id="ARBA00022692"/>
    </source>
</evidence>
<evidence type="ECO:0000256" key="6">
    <source>
        <dbReference type="RuleBase" id="RU361218"/>
    </source>
</evidence>
<name>A0A6P8I1D5_ACTTE</name>
<keyword evidence="4 6" id="KW-1133">Transmembrane helix</keyword>
<dbReference type="OrthoDB" id="438211at2759"/>
<evidence type="ECO:0000256" key="1">
    <source>
        <dbReference type="ARBA" id="ARBA00004141"/>
    </source>
</evidence>
<dbReference type="PIRSF" id="PIRSF002419">
    <property type="entry name" value="Tetraspanin"/>
    <property type="match status" value="1"/>
</dbReference>
<dbReference type="InterPro" id="IPR008952">
    <property type="entry name" value="Tetraspanin_EC2_sf"/>
</dbReference>
<keyword evidence="7" id="KW-1185">Reference proteome</keyword>
<accession>A0A6P8I1D5</accession>
<dbReference type="KEGG" id="aten:116297273"/>
<dbReference type="RefSeq" id="XP_031561326.1">
    <property type="nucleotide sequence ID" value="XM_031705466.1"/>
</dbReference>
<keyword evidence="5 6" id="KW-0472">Membrane</keyword>
<dbReference type="InterPro" id="IPR018499">
    <property type="entry name" value="Tetraspanin/Peripherin"/>
</dbReference>
<dbReference type="InterPro" id="IPR000301">
    <property type="entry name" value="Tetraspanin_animals"/>
</dbReference>
<sequence length="254" mass="29037">MERERHLELNSKKKKGLINLECLKIPMIMFTFLFWLSGIAMIIVGVWTLYYEEQYHLLLGSTRYLIIVGLMIGIGGVVILVCVCGCYGTMKEHRYLLLTFMIMLSLIFIIQLSVGIVAFVHRYQIKDEIYKSTKNTMNLYGSDKGVTVAFDKLHQSFKCCGDLSYASWNSTAWKQSEVSGNNTVPDSCCKTPSLKCGKRDHPSNIYREGCIWELTILFKEHLLILGSVMIGISFLQLIGILMTICALRYVDDYY</sequence>
<dbReference type="InParanoid" id="A0A6P8I1D5"/>
<protein>
    <recommendedName>
        <fullName evidence="6">Tetraspanin</fullName>
    </recommendedName>
</protein>
<dbReference type="GO" id="GO:0005886">
    <property type="term" value="C:plasma membrane"/>
    <property type="evidence" value="ECO:0007669"/>
    <property type="project" value="TreeGrafter"/>
</dbReference>
<feature type="transmembrane region" description="Helical" evidence="6">
    <location>
        <begin position="222"/>
        <end position="250"/>
    </location>
</feature>
<comment type="subcellular location">
    <subcellularLocation>
        <location evidence="1 6">Membrane</location>
        <topology evidence="1 6">Multi-pass membrane protein</topology>
    </subcellularLocation>
</comment>
<dbReference type="Proteomes" id="UP000515163">
    <property type="component" value="Unplaced"/>
</dbReference>
<dbReference type="AlphaFoldDB" id="A0A6P8I1D5"/>
<dbReference type="PANTHER" id="PTHR19282:SF544">
    <property type="entry name" value="TETRASPANIN"/>
    <property type="match status" value="1"/>
</dbReference>
<dbReference type="PRINTS" id="PR00259">
    <property type="entry name" value="TMFOUR"/>
</dbReference>
<feature type="transmembrane region" description="Helical" evidence="6">
    <location>
        <begin position="95"/>
        <end position="120"/>
    </location>
</feature>
<dbReference type="PANTHER" id="PTHR19282">
    <property type="entry name" value="TETRASPANIN"/>
    <property type="match status" value="1"/>
</dbReference>
<evidence type="ECO:0000256" key="2">
    <source>
        <dbReference type="ARBA" id="ARBA00006840"/>
    </source>
</evidence>
<feature type="transmembrane region" description="Helical" evidence="6">
    <location>
        <begin position="21"/>
        <end position="44"/>
    </location>
</feature>
<organism evidence="7 8">
    <name type="scientific">Actinia tenebrosa</name>
    <name type="common">Australian red waratah sea anemone</name>
    <dbReference type="NCBI Taxonomy" id="6105"/>
    <lineage>
        <taxon>Eukaryota</taxon>
        <taxon>Metazoa</taxon>
        <taxon>Cnidaria</taxon>
        <taxon>Anthozoa</taxon>
        <taxon>Hexacorallia</taxon>
        <taxon>Actiniaria</taxon>
        <taxon>Actiniidae</taxon>
        <taxon>Actinia</taxon>
    </lineage>
</organism>
<evidence type="ECO:0000313" key="8">
    <source>
        <dbReference type="RefSeq" id="XP_031561326.1"/>
    </source>
</evidence>
<dbReference type="GeneID" id="116297273"/>
<dbReference type="Pfam" id="PF00335">
    <property type="entry name" value="Tetraspanin"/>
    <property type="match status" value="1"/>
</dbReference>
<evidence type="ECO:0000313" key="7">
    <source>
        <dbReference type="Proteomes" id="UP000515163"/>
    </source>
</evidence>
<dbReference type="SUPFAM" id="SSF48652">
    <property type="entry name" value="Tetraspanin"/>
    <property type="match status" value="1"/>
</dbReference>
<evidence type="ECO:0000256" key="4">
    <source>
        <dbReference type="ARBA" id="ARBA00022989"/>
    </source>
</evidence>
<evidence type="ECO:0000256" key="5">
    <source>
        <dbReference type="ARBA" id="ARBA00023136"/>
    </source>
</evidence>